<dbReference type="Pfam" id="PF08761">
    <property type="entry name" value="dUTPase_2"/>
    <property type="match status" value="1"/>
</dbReference>
<dbReference type="AlphaFoldDB" id="A0A6H2A3R9"/>
<evidence type="ECO:0000313" key="3">
    <source>
        <dbReference type="EMBL" id="QJA76056.1"/>
    </source>
</evidence>
<dbReference type="Gene3D" id="1.10.4010.10">
    <property type="entry name" value="Type II deoxyuridine triphosphatase"/>
    <property type="match status" value="2"/>
</dbReference>
<dbReference type="SUPFAM" id="SSF101386">
    <property type="entry name" value="all-alpha NTP pyrophosphatases"/>
    <property type="match status" value="1"/>
</dbReference>
<dbReference type="EMBL" id="MT142202">
    <property type="protein sequence ID" value="QJA76056.1"/>
    <property type="molecule type" value="Genomic_DNA"/>
</dbReference>
<dbReference type="EMBL" id="MT141431">
    <property type="protein sequence ID" value="QJA61120.1"/>
    <property type="molecule type" value="Genomic_DNA"/>
</dbReference>
<sequence>MNIRDIEQVKIDGDMLKAIFSRQKELEEKYHDIEASNGALVLSIPLDLNTFSGQERTRLLIYRIAEELFESGNCLRNKAWKQSQVPVDIDHFLEELADGLHFYIQLFIELGLTSEDVCSLYFKKSEVNKFRQRSNY</sequence>
<organism evidence="1">
    <name type="scientific">viral metagenome</name>
    <dbReference type="NCBI Taxonomy" id="1070528"/>
    <lineage>
        <taxon>unclassified sequences</taxon>
        <taxon>metagenomes</taxon>
        <taxon>organismal metagenomes</taxon>
    </lineage>
</organism>
<name>A0A6H2A3R9_9ZZZZ</name>
<dbReference type="EMBL" id="MT145029">
    <property type="protein sequence ID" value="QJI02773.1"/>
    <property type="molecule type" value="Genomic_DNA"/>
</dbReference>
<dbReference type="InterPro" id="IPR014871">
    <property type="entry name" value="dUTPase/dCTP_pyrophosphatase"/>
</dbReference>
<protein>
    <submittedName>
        <fullName evidence="1">Putative dUTP diphosphatase</fullName>
    </submittedName>
</protein>
<gene>
    <name evidence="3" type="ORF">MM415A01589_0008</name>
    <name evidence="2" type="ORF">MM415B00998_0006</name>
    <name evidence="1" type="ORF">TM448A05997_0004</name>
    <name evidence="4" type="ORF">TM448B03632_0008</name>
</gene>
<proteinExistence type="predicted"/>
<dbReference type="EMBL" id="MT144543">
    <property type="protein sequence ID" value="QJA54843.1"/>
    <property type="molecule type" value="Genomic_DNA"/>
</dbReference>
<evidence type="ECO:0000313" key="4">
    <source>
        <dbReference type="EMBL" id="QJI02773.1"/>
    </source>
</evidence>
<evidence type="ECO:0000313" key="1">
    <source>
        <dbReference type="EMBL" id="QJA54843.1"/>
    </source>
</evidence>
<reference evidence="1" key="1">
    <citation type="submission" date="2020-03" db="EMBL/GenBank/DDBJ databases">
        <title>The deep terrestrial virosphere.</title>
        <authorList>
            <person name="Holmfeldt K."/>
            <person name="Nilsson E."/>
            <person name="Simone D."/>
            <person name="Lopez-Fernandez M."/>
            <person name="Wu X."/>
            <person name="de Brujin I."/>
            <person name="Lundin D."/>
            <person name="Andersson A."/>
            <person name="Bertilsson S."/>
            <person name="Dopson M."/>
        </authorList>
    </citation>
    <scope>NUCLEOTIDE SEQUENCE</scope>
    <source>
        <strain evidence="3">MM415A01589</strain>
        <strain evidence="2">MM415B00998</strain>
        <strain evidence="1">TM448A05997</strain>
        <strain evidence="4">TM448B03632</strain>
    </source>
</reference>
<accession>A0A6H2A3R9</accession>
<evidence type="ECO:0000313" key="2">
    <source>
        <dbReference type="EMBL" id="QJA61120.1"/>
    </source>
</evidence>